<dbReference type="Pfam" id="PF03070">
    <property type="entry name" value="TENA_THI-4"/>
    <property type="match status" value="1"/>
</dbReference>
<evidence type="ECO:0000256" key="9">
    <source>
        <dbReference type="RuleBase" id="RU363093"/>
    </source>
</evidence>
<name>A0ABV6GE51_9BACI</name>
<dbReference type="PANTHER" id="PTHR43198">
    <property type="entry name" value="BIFUNCTIONAL TH2 PROTEIN"/>
    <property type="match status" value="1"/>
</dbReference>
<dbReference type="GO" id="GO:0050334">
    <property type="term" value="F:thiaminase activity"/>
    <property type="evidence" value="ECO:0007669"/>
    <property type="project" value="UniProtKB-EC"/>
</dbReference>
<comment type="subunit">
    <text evidence="4">Homotetramer.</text>
</comment>
<evidence type="ECO:0000313" key="12">
    <source>
        <dbReference type="Proteomes" id="UP001589854"/>
    </source>
</evidence>
<sequence>MSFSQECRMYSNKWWEASFKHPFVTGIGDGSLPTENFRYYVLQDSYYLAQFAKVQSFAAGLSEELHTTYRMAVHAQGTYEAELGLHQKFSEMLQITDDDRLTFKAAPTAYAYTSHLYRAVMTGQLGDIIAAILPCYWLYLEVGEFLKECQPKEPVYQQWIAAYNGEWFKELVDEQIRRLDELAEKATPEQRERMKEQFLISSYYEYYFWEMAYSLEGWNEKPAVISSR</sequence>
<dbReference type="RefSeq" id="WP_378933786.1">
    <property type="nucleotide sequence ID" value="NZ_JBHLVO010000007.1"/>
</dbReference>
<comment type="catalytic activity">
    <reaction evidence="8 9">
        <text>thiamine + H2O = 5-(2-hydroxyethyl)-4-methylthiazole + 4-amino-5-hydroxymethyl-2-methylpyrimidine + H(+)</text>
        <dbReference type="Rhea" id="RHEA:17509"/>
        <dbReference type="ChEBI" id="CHEBI:15377"/>
        <dbReference type="ChEBI" id="CHEBI:15378"/>
        <dbReference type="ChEBI" id="CHEBI:16892"/>
        <dbReference type="ChEBI" id="CHEBI:17957"/>
        <dbReference type="ChEBI" id="CHEBI:18385"/>
        <dbReference type="EC" id="3.5.99.2"/>
    </reaction>
</comment>
<comment type="catalytic activity">
    <reaction evidence="1 9">
        <text>4-amino-5-aminomethyl-2-methylpyrimidine + H2O = 4-amino-5-hydroxymethyl-2-methylpyrimidine + NH4(+)</text>
        <dbReference type="Rhea" id="RHEA:31799"/>
        <dbReference type="ChEBI" id="CHEBI:15377"/>
        <dbReference type="ChEBI" id="CHEBI:16892"/>
        <dbReference type="ChEBI" id="CHEBI:28938"/>
        <dbReference type="ChEBI" id="CHEBI:63416"/>
        <dbReference type="EC" id="3.5.99.2"/>
    </reaction>
</comment>
<evidence type="ECO:0000256" key="5">
    <source>
        <dbReference type="ARBA" id="ARBA00012684"/>
    </source>
</evidence>
<dbReference type="InterPro" id="IPR004305">
    <property type="entry name" value="Thiaminase-2/PQQC"/>
</dbReference>
<gene>
    <name evidence="11" type="primary">tenA</name>
    <name evidence="11" type="ORF">ACFFIX_10870</name>
</gene>
<proteinExistence type="inferred from homology"/>
<keyword evidence="7 9" id="KW-0784">Thiamine biosynthesis</keyword>
<comment type="caution">
    <text evidence="11">The sequence shown here is derived from an EMBL/GenBank/DDBJ whole genome shotgun (WGS) entry which is preliminary data.</text>
</comment>
<dbReference type="EMBL" id="JBHLVO010000007">
    <property type="protein sequence ID" value="MFC0271953.1"/>
    <property type="molecule type" value="Genomic_DNA"/>
</dbReference>
<evidence type="ECO:0000256" key="7">
    <source>
        <dbReference type="ARBA" id="ARBA00022977"/>
    </source>
</evidence>
<dbReference type="SUPFAM" id="SSF48613">
    <property type="entry name" value="Heme oxygenase-like"/>
    <property type="match status" value="1"/>
</dbReference>
<evidence type="ECO:0000256" key="4">
    <source>
        <dbReference type="ARBA" id="ARBA00011881"/>
    </source>
</evidence>
<protein>
    <recommendedName>
        <fullName evidence="6 9">Aminopyrimidine aminohydrolase</fullName>
        <ecNumber evidence="5 9">3.5.99.2</ecNumber>
    </recommendedName>
</protein>
<evidence type="ECO:0000259" key="10">
    <source>
        <dbReference type="Pfam" id="PF03070"/>
    </source>
</evidence>
<comment type="similarity">
    <text evidence="3 9">Belongs to the TenA family.</text>
</comment>
<evidence type="ECO:0000256" key="8">
    <source>
        <dbReference type="ARBA" id="ARBA00048337"/>
    </source>
</evidence>
<evidence type="ECO:0000256" key="6">
    <source>
        <dbReference type="ARBA" id="ARBA00013647"/>
    </source>
</evidence>
<dbReference type="EC" id="3.5.99.2" evidence="5 9"/>
<feature type="domain" description="Thiaminase-2/PQQC" evidence="10">
    <location>
        <begin position="13"/>
        <end position="213"/>
    </location>
</feature>
<comment type="pathway">
    <text evidence="2 9">Cofactor biosynthesis; thiamine diphosphate biosynthesis.</text>
</comment>
<keyword evidence="9 11" id="KW-0378">Hydrolase</keyword>
<evidence type="ECO:0000256" key="3">
    <source>
        <dbReference type="ARBA" id="ARBA00010264"/>
    </source>
</evidence>
<keyword evidence="12" id="KW-1185">Reference proteome</keyword>
<dbReference type="InterPro" id="IPR016084">
    <property type="entry name" value="Haem_Oase-like_multi-hlx"/>
</dbReference>
<dbReference type="InterPro" id="IPR027574">
    <property type="entry name" value="Thiaminase_II"/>
</dbReference>
<evidence type="ECO:0000256" key="1">
    <source>
        <dbReference type="ARBA" id="ARBA00001881"/>
    </source>
</evidence>
<accession>A0ABV6GE51</accession>
<evidence type="ECO:0000256" key="2">
    <source>
        <dbReference type="ARBA" id="ARBA00004948"/>
    </source>
</evidence>
<comment type="function">
    <text evidence="9">Catalyzes an amino-pyrimidine hydrolysis reaction at the C5' of the pyrimidine moiety of thiamine compounds, a reaction that is part of a thiamine salvage pathway.</text>
</comment>
<dbReference type="InterPro" id="IPR050967">
    <property type="entry name" value="Thiamine_Salvage_TenA"/>
</dbReference>
<dbReference type="CDD" id="cd19364">
    <property type="entry name" value="TenA_C_BsTenA-like"/>
    <property type="match status" value="1"/>
</dbReference>
<dbReference type="NCBIfam" id="TIGR04306">
    <property type="entry name" value="salvage_TenA"/>
    <property type="match status" value="1"/>
</dbReference>
<reference evidence="11 12" key="1">
    <citation type="submission" date="2024-09" db="EMBL/GenBank/DDBJ databases">
        <authorList>
            <person name="Sun Q."/>
            <person name="Mori K."/>
        </authorList>
    </citation>
    <scope>NUCLEOTIDE SEQUENCE [LARGE SCALE GENOMIC DNA]</scope>
    <source>
        <strain evidence="11 12">CCM 7228</strain>
    </source>
</reference>
<evidence type="ECO:0000313" key="11">
    <source>
        <dbReference type="EMBL" id="MFC0271953.1"/>
    </source>
</evidence>
<dbReference type="Gene3D" id="1.20.910.10">
    <property type="entry name" value="Heme oxygenase-like"/>
    <property type="match status" value="1"/>
</dbReference>
<organism evidence="11 12">
    <name type="scientific">Metabacillus herbersteinensis</name>
    <dbReference type="NCBI Taxonomy" id="283816"/>
    <lineage>
        <taxon>Bacteria</taxon>
        <taxon>Bacillati</taxon>
        <taxon>Bacillota</taxon>
        <taxon>Bacilli</taxon>
        <taxon>Bacillales</taxon>
        <taxon>Bacillaceae</taxon>
        <taxon>Metabacillus</taxon>
    </lineage>
</organism>
<dbReference type="PANTHER" id="PTHR43198:SF2">
    <property type="entry name" value="SI:CH1073-67J19.1-RELATED"/>
    <property type="match status" value="1"/>
</dbReference>
<dbReference type="Proteomes" id="UP001589854">
    <property type="component" value="Unassembled WGS sequence"/>
</dbReference>